<sequence length="325" mass="36920">MNELLQENPKRLNIIDKIYLFLIVLAIMISSFAHEIEHNPVPEDVGIINISVATTKIYQSIISNYDLYDELTSEFSCIPVSLRDCVAVELTEFLTGSGKITPIDAYHVLLELFRFVDEITSSDDYTPGCALRVLMTLTIAIPPEHIEEDVLGLEDEQDVYGEASSSQFEEVVPFYGLPYFRDDYNDYFPYEEASSSQLGEVVLFHGLPHLRDEHHASFGFDHQIEEASHSQIEEVFQVSFNETNTVRLKPASKLTVGALNRKTYKKASGVVCENDVCTICLEEFDDGRSIVTLPCGHEFDEECVLEWFVRSHVCPLCRLELPCER</sequence>
<dbReference type="ExpressionAtlas" id="Q9M9U8">
    <property type="expression patterns" value="baseline"/>
</dbReference>
<dbReference type="PANTHER" id="PTHR45931">
    <property type="entry name" value="SI:CH211-59O9.10"/>
    <property type="match status" value="1"/>
</dbReference>
<dbReference type="InterPro" id="IPR051834">
    <property type="entry name" value="RING_finger_E3_ligase"/>
</dbReference>
<feature type="domain" description="RING-type" evidence="6">
    <location>
        <begin position="277"/>
        <end position="318"/>
    </location>
</feature>
<reference evidence="9" key="3">
    <citation type="journal article" date="2005" name="Plant Physiol.">
        <title>Functional analysis of the RING-type ubiquitin ligase family of Arabidopsis.</title>
        <authorList>
            <person name="Stone S.L."/>
            <person name="Hauksdottir H."/>
            <person name="Troy A."/>
            <person name="Herschleb J."/>
            <person name="Kraft E."/>
            <person name="Callis J."/>
        </authorList>
    </citation>
    <scope>NUCLEOTIDE SEQUENCE</scope>
    <source>
        <tissue evidence="9">Leaves</tissue>
    </source>
</reference>
<dbReference type="GeneID" id="838460"/>
<dbReference type="IntAct" id="Q9M9U8">
    <property type="interactions" value="3"/>
</dbReference>
<dbReference type="GO" id="GO:0061630">
    <property type="term" value="F:ubiquitin protein ligase activity"/>
    <property type="evidence" value="ECO:0000318"/>
    <property type="project" value="GO_Central"/>
</dbReference>
<dbReference type="EMBL" id="AC011809">
    <property type="protein sequence ID" value="AAF27102.1"/>
    <property type="molecule type" value="Genomic_DNA"/>
</dbReference>
<dbReference type="GO" id="GO:0008270">
    <property type="term" value="F:zinc ion binding"/>
    <property type="evidence" value="ECO:0007669"/>
    <property type="project" value="UniProtKB-KW"/>
</dbReference>
<evidence type="ECO:0000256" key="2">
    <source>
        <dbReference type="ARBA" id="ARBA00022771"/>
    </source>
</evidence>
<dbReference type="AlphaFoldDB" id="Q9M9U8"/>
<dbReference type="HOGENOM" id="CLU_069477_0_0_1"/>
<dbReference type="Araport" id="AT1G18780"/>
<dbReference type="OMA" id="YTPGCAL"/>
<dbReference type="TAIR" id="AT1G18780"/>
<dbReference type="Proteomes" id="UP000006548">
    <property type="component" value="Chromosome 1"/>
</dbReference>
<keyword evidence="5" id="KW-0472">Membrane</keyword>
<reference evidence="10" key="4">
    <citation type="submission" date="2011-02" db="EMBL/GenBank/DDBJ databases">
        <authorList>
            <consortium name="TAIR"/>
            <person name="Swarbreck D."/>
            <person name="Lamesch P."/>
            <person name="Wilks C."/>
            <person name="Huala E."/>
        </authorList>
    </citation>
    <scope>NUCLEOTIDE SEQUENCE</scope>
</reference>
<dbReference type="KEGG" id="ath:AT1G18780"/>
<keyword evidence="5" id="KW-0812">Transmembrane</keyword>
<accession>Q9M9U8</accession>
<keyword evidence="5" id="KW-1133">Transmembrane helix</keyword>
<keyword evidence="2 4" id="KW-0863">Zinc-finger</keyword>
<dbReference type="EMBL" id="DQ059091">
    <property type="protein sequence ID" value="AAY63563.1"/>
    <property type="molecule type" value="Genomic_DNA"/>
</dbReference>
<dbReference type="CDD" id="cd16454">
    <property type="entry name" value="RING-H2_PA-TM-RING"/>
    <property type="match status" value="1"/>
</dbReference>
<evidence type="ECO:0000313" key="7">
    <source>
        <dbReference type="Araport" id="AT1G18780"/>
    </source>
</evidence>
<feature type="transmembrane region" description="Helical" evidence="5">
    <location>
        <begin position="12"/>
        <end position="33"/>
    </location>
</feature>
<dbReference type="Gene3D" id="3.30.40.10">
    <property type="entry name" value="Zinc/RING finger domain, C3HC4 (zinc finger)"/>
    <property type="match status" value="1"/>
</dbReference>
<dbReference type="SMART" id="SM00184">
    <property type="entry name" value="RING"/>
    <property type="match status" value="1"/>
</dbReference>
<evidence type="ECO:0000259" key="6">
    <source>
        <dbReference type="PROSITE" id="PS50089"/>
    </source>
</evidence>
<dbReference type="GO" id="GO:0005737">
    <property type="term" value="C:cytoplasm"/>
    <property type="evidence" value="ECO:0000318"/>
    <property type="project" value="GO_Central"/>
</dbReference>
<evidence type="ECO:0000256" key="3">
    <source>
        <dbReference type="ARBA" id="ARBA00022833"/>
    </source>
</evidence>
<reference evidence="8" key="2">
    <citation type="submission" date="2000-01" db="EMBL/GenBank/DDBJ databases">
        <authorList>
            <person name="Federspiel N.A."/>
            <person name="Palm C.J."/>
            <person name="Conway A.B."/>
            <person name="Conn L."/>
            <person name="Hansen N.F."/>
            <person name="Altafi H."/>
            <person name="Araujo R."/>
            <person name="Huizar L."/>
            <person name="Rowley D."/>
            <person name="Buehler E."/>
            <person name="Dunn P."/>
            <person name="Gonzalez A."/>
            <person name="Kremenetskaia I."/>
            <person name="Kim C."/>
            <person name="Lenz C."/>
            <person name="Li J."/>
            <person name="Liu S."/>
            <person name="Luros S."/>
            <person name="Schwartz J."/>
            <person name="Shinn P."/>
            <person name="Toriumi M."/>
            <person name="Vysotskaia V.S."/>
            <person name="Walker M."/>
            <person name="Yu G."/>
            <person name="Ecker J."/>
            <person name="Theologis A."/>
            <person name="Davis R.W."/>
        </authorList>
    </citation>
    <scope>NUCLEOTIDE SEQUENCE</scope>
</reference>
<evidence type="ECO:0000313" key="10">
    <source>
        <dbReference type="EMBL" id="AEE29763.1"/>
    </source>
</evidence>
<dbReference type="EMBL" id="CP002684">
    <property type="protein sequence ID" value="AEE29763.1"/>
    <property type="molecule type" value="Genomic_DNA"/>
</dbReference>
<dbReference type="eggNOG" id="KOG0800">
    <property type="taxonomic scope" value="Eukaryota"/>
</dbReference>
<gene>
    <name evidence="7 9" type="ordered locus">At1g18780</name>
    <name evidence="8" type="ORF">F6A14.12</name>
    <name evidence="10" type="ORF">F6A14_12</name>
</gene>
<evidence type="ECO:0000256" key="1">
    <source>
        <dbReference type="ARBA" id="ARBA00022723"/>
    </source>
</evidence>
<dbReference type="SUPFAM" id="SSF57850">
    <property type="entry name" value="RING/U-box"/>
    <property type="match status" value="1"/>
</dbReference>
<evidence type="ECO:0000256" key="5">
    <source>
        <dbReference type="SAM" id="Phobius"/>
    </source>
</evidence>
<reference evidence="11" key="6">
    <citation type="journal article" date="2017" name="Plant J.">
        <title>Araport11: a complete reannotation of the Arabidopsis thaliana reference genome.</title>
        <authorList>
            <person name="Cheng C.Y."/>
            <person name="Krishnakumar V."/>
            <person name="Chan A.P."/>
            <person name="Thibaud-Nissen F."/>
            <person name="Schobel S."/>
            <person name="Town C.D."/>
        </authorList>
    </citation>
    <scope>GENOME REANNOTATION</scope>
    <source>
        <strain evidence="11">cv. Columbia</strain>
    </source>
</reference>
<dbReference type="InterPro" id="IPR013083">
    <property type="entry name" value="Znf_RING/FYVE/PHD"/>
</dbReference>
<evidence type="ECO:0000313" key="9">
    <source>
        <dbReference type="EMBL" id="AAY63563.1"/>
    </source>
</evidence>
<dbReference type="PROSITE" id="PS50089">
    <property type="entry name" value="ZF_RING_2"/>
    <property type="match status" value="1"/>
</dbReference>
<dbReference type="PIR" id="F86321">
    <property type="entry name" value="F86321"/>
</dbReference>
<proteinExistence type="predicted"/>
<reference evidence="10 11" key="1">
    <citation type="journal article" date="2000" name="Nature">
        <title>Sequence and analysis of chromosome 1 of the plant Arabidopsis thaliana.</title>
        <authorList>
            <person name="Theologis A."/>
            <person name="Ecker J.R."/>
            <person name="Palm C.J."/>
            <person name="Federspiel N.A."/>
            <person name="Kaul S."/>
            <person name="White O."/>
            <person name="Alonso J."/>
            <person name="Altafi H."/>
            <person name="Araujo R."/>
            <person name="Bowman C.L."/>
            <person name="Brooks S.Y."/>
            <person name="Buehler E."/>
            <person name="Chan A."/>
            <person name="Chao Q."/>
            <person name="Chen H."/>
            <person name="Cheuk R.F."/>
            <person name="Chin C.W."/>
            <person name="Chung M.K."/>
            <person name="Conn L."/>
            <person name="Conway A.B."/>
            <person name="Conway A.R."/>
            <person name="Creasy T.H."/>
            <person name="Dewar K."/>
            <person name="Dunn P."/>
            <person name="Etgu P."/>
            <person name="Feldblyum T.V."/>
            <person name="Feng J."/>
            <person name="Fong B."/>
            <person name="Fujii C.Y."/>
            <person name="Gill J.E."/>
            <person name="Goldsmith A.D."/>
            <person name="Haas B."/>
            <person name="Hansen N.F."/>
            <person name="Hughes B."/>
            <person name="Huizar L."/>
            <person name="Hunter J.L."/>
            <person name="Jenkins J."/>
            <person name="Johnson-Hopson C."/>
            <person name="Khan S."/>
            <person name="Khaykin E."/>
            <person name="Kim C.J."/>
            <person name="Koo H.L."/>
            <person name="Kremenetskaia I."/>
            <person name="Kurtz D.B."/>
            <person name="Kwan A."/>
            <person name="Lam B."/>
            <person name="Langin-Hooper S."/>
            <person name="Lee A."/>
            <person name="Lee J.M."/>
            <person name="Lenz C.A."/>
            <person name="Li J.H."/>
            <person name="Li Y."/>
            <person name="Lin X."/>
            <person name="Liu S.X."/>
            <person name="Liu Z.A."/>
            <person name="Luros J.S."/>
            <person name="Maiti R."/>
            <person name="Marziali A."/>
            <person name="Militscher J."/>
            <person name="Miranda M."/>
            <person name="Nguyen M."/>
            <person name="Nierman W.C."/>
            <person name="Osborne B.I."/>
            <person name="Pai G."/>
            <person name="Peterson J."/>
            <person name="Pham P.K."/>
            <person name="Rizzo M."/>
            <person name="Rooney T."/>
            <person name="Rowley D."/>
            <person name="Sakano H."/>
            <person name="Salzberg S.L."/>
            <person name="Schwartz J.R."/>
            <person name="Shinn P."/>
            <person name="Southwick A.M."/>
            <person name="Sun H."/>
            <person name="Tallon L.J."/>
            <person name="Tambunga G."/>
            <person name="Toriumi M.J."/>
            <person name="Town C.D."/>
            <person name="Utterback T."/>
            <person name="Van Aken S."/>
            <person name="Vaysberg M."/>
            <person name="Vysotskaia V.S."/>
            <person name="Walker M."/>
            <person name="Wu D."/>
            <person name="Yu G."/>
            <person name="Fraser C.M."/>
            <person name="Venter J.C."/>
            <person name="Davis R.W."/>
        </authorList>
    </citation>
    <scope>NUCLEOTIDE SEQUENCE [LARGE SCALE GENOMIC DNA]</scope>
    <source>
        <strain evidence="11">cv. Columbia</strain>
    </source>
</reference>
<keyword evidence="3" id="KW-0862">Zinc</keyword>
<dbReference type="InterPro" id="IPR001841">
    <property type="entry name" value="Znf_RING"/>
</dbReference>
<evidence type="ECO:0000313" key="8">
    <source>
        <dbReference type="EMBL" id="AAF27102.1"/>
    </source>
</evidence>
<evidence type="ECO:0000256" key="4">
    <source>
        <dbReference type="PROSITE-ProRule" id="PRU00175"/>
    </source>
</evidence>
<keyword evidence="11" id="KW-1185">Reference proteome</keyword>
<evidence type="ECO:0000313" key="11">
    <source>
        <dbReference type="Proteomes" id="UP000006548"/>
    </source>
</evidence>
<dbReference type="PANTHER" id="PTHR45931:SF13">
    <property type="entry name" value="GENOME ASSEMBLY, CHROMOSOME: A05"/>
    <property type="match status" value="1"/>
</dbReference>
<reference evidence="10" key="5">
    <citation type="submission" date="2016-05" db="EMBL/GenBank/DDBJ databases">
        <authorList>
            <person name="Krishnakumar V."/>
            <person name="Cheng C.-Y."/>
            <person name="Chan A.P."/>
            <person name="Schobel S."/>
            <person name="Kim M."/>
            <person name="Ferlanti E.S."/>
            <person name="Belyaeva I."/>
            <person name="Rosen B.D."/>
            <person name="Micklem G."/>
            <person name="Miller J.R."/>
            <person name="Vaughn M."/>
            <person name="Town C.D."/>
        </authorList>
    </citation>
    <scope>NUCLEOTIDE SEQUENCE</scope>
</reference>
<dbReference type="GO" id="GO:0016567">
    <property type="term" value="P:protein ubiquitination"/>
    <property type="evidence" value="ECO:0000318"/>
    <property type="project" value="GO_Central"/>
</dbReference>
<organism evidence="8">
    <name type="scientific">Arabidopsis thaliana</name>
    <name type="common">Mouse-ear cress</name>
    <dbReference type="NCBI Taxonomy" id="3702"/>
    <lineage>
        <taxon>Eukaryota</taxon>
        <taxon>Viridiplantae</taxon>
        <taxon>Streptophyta</taxon>
        <taxon>Embryophyta</taxon>
        <taxon>Tracheophyta</taxon>
        <taxon>Spermatophyta</taxon>
        <taxon>Magnoliopsida</taxon>
        <taxon>eudicotyledons</taxon>
        <taxon>Gunneridae</taxon>
        <taxon>Pentapetalae</taxon>
        <taxon>rosids</taxon>
        <taxon>malvids</taxon>
        <taxon>Brassicales</taxon>
        <taxon>Brassicaceae</taxon>
        <taxon>Camelineae</taxon>
        <taxon>Arabidopsis</taxon>
    </lineage>
</organism>
<protein>
    <submittedName>
        <fullName evidence="8">F6A14.12 protein</fullName>
    </submittedName>
    <submittedName>
        <fullName evidence="9">RING domain protein</fullName>
    </submittedName>
    <submittedName>
        <fullName evidence="10">RING/U-box superfamily protein</fullName>
    </submittedName>
</protein>
<dbReference type="PaxDb" id="3702-AT1G18780.1"/>
<dbReference type="SMR" id="Q9M9U8"/>
<keyword evidence="1" id="KW-0479">Metal-binding</keyword>
<name>Q9M9U8_ARATH</name>
<dbReference type="Pfam" id="PF13639">
    <property type="entry name" value="zf-RING_2"/>
    <property type="match status" value="1"/>
</dbReference>